<dbReference type="Pfam" id="PF00480">
    <property type="entry name" value="ROK"/>
    <property type="match status" value="1"/>
</dbReference>
<evidence type="ECO:0000313" key="3">
    <source>
        <dbReference type="Proteomes" id="UP000315389"/>
    </source>
</evidence>
<evidence type="ECO:0000256" key="1">
    <source>
        <dbReference type="ARBA" id="ARBA00006479"/>
    </source>
</evidence>
<dbReference type="PANTHER" id="PTHR18964:SF149">
    <property type="entry name" value="BIFUNCTIONAL UDP-N-ACETYLGLUCOSAMINE 2-EPIMERASE_N-ACETYLMANNOSAMINE KINASE"/>
    <property type="match status" value="1"/>
</dbReference>
<keyword evidence="2" id="KW-0808">Transferase</keyword>
<dbReference type="EMBL" id="VFOS01000002">
    <property type="protein sequence ID" value="TQL62079.1"/>
    <property type="molecule type" value="Genomic_DNA"/>
</dbReference>
<dbReference type="Proteomes" id="UP000315389">
    <property type="component" value="Unassembled WGS sequence"/>
</dbReference>
<protein>
    <submittedName>
        <fullName evidence="2">Glucokinase</fullName>
    </submittedName>
</protein>
<dbReference type="Gene3D" id="3.30.420.40">
    <property type="match status" value="2"/>
</dbReference>
<keyword evidence="2" id="KW-0418">Kinase</keyword>
<sequence length="306" mass="31411">MATHVIGIDLGGTNLRAGLFEGKSLVRSETIPSRLRPGTSRDAKALADIVEQLIRKLVAGSSWAPTGIAAIGVVASGPIDAASGVILNDFTLPDWSGVPWLGELGDRFGVPTPIENDAMGALIGEVGAGAARGADVAAMVTLGTGIGVAVHSSSTGPMRGTRGCHPEGGHVPIGLPPAGIQSVPDCYCGIRGCFESVASGEALHSLWTSPAGEIDWLGYGRAVLRGLQFVARAFGPDLIVIGGGVADRFDQFCDPVYEWFGGGPRHDWPMADEMGVPGGTRIVRAALDEPGLHGAAAIAYQASTAR</sequence>
<organism evidence="2 3">
    <name type="scientific">Rarobacter faecitabidus</name>
    <dbReference type="NCBI Taxonomy" id="13243"/>
    <lineage>
        <taxon>Bacteria</taxon>
        <taxon>Bacillati</taxon>
        <taxon>Actinomycetota</taxon>
        <taxon>Actinomycetes</taxon>
        <taxon>Micrococcales</taxon>
        <taxon>Rarobacteraceae</taxon>
        <taxon>Rarobacter</taxon>
    </lineage>
</organism>
<dbReference type="InterPro" id="IPR000600">
    <property type="entry name" value="ROK"/>
</dbReference>
<dbReference type="InterPro" id="IPR043129">
    <property type="entry name" value="ATPase_NBD"/>
</dbReference>
<proteinExistence type="inferred from homology"/>
<comment type="caution">
    <text evidence="2">The sequence shown here is derived from an EMBL/GenBank/DDBJ whole genome shotgun (WGS) entry which is preliminary data.</text>
</comment>
<name>A0A542ZPB4_RARFA</name>
<comment type="similarity">
    <text evidence="1">Belongs to the ROK (NagC/XylR) family.</text>
</comment>
<evidence type="ECO:0000313" key="2">
    <source>
        <dbReference type="EMBL" id="TQL62079.1"/>
    </source>
</evidence>
<dbReference type="SUPFAM" id="SSF53067">
    <property type="entry name" value="Actin-like ATPase domain"/>
    <property type="match status" value="1"/>
</dbReference>
<dbReference type="AlphaFoldDB" id="A0A542ZPB4"/>
<dbReference type="RefSeq" id="WP_142121040.1">
    <property type="nucleotide sequence ID" value="NZ_BAAASV010000002.1"/>
</dbReference>
<dbReference type="GO" id="GO:0016301">
    <property type="term" value="F:kinase activity"/>
    <property type="evidence" value="ECO:0007669"/>
    <property type="project" value="UniProtKB-KW"/>
</dbReference>
<dbReference type="OrthoDB" id="9810372at2"/>
<dbReference type="CDD" id="cd23763">
    <property type="entry name" value="ASKHA_ATPase_ROK"/>
    <property type="match status" value="1"/>
</dbReference>
<gene>
    <name evidence="2" type="ORF">FB461_1714</name>
</gene>
<dbReference type="PANTHER" id="PTHR18964">
    <property type="entry name" value="ROK (REPRESSOR, ORF, KINASE) FAMILY"/>
    <property type="match status" value="1"/>
</dbReference>
<reference evidence="2 3" key="1">
    <citation type="submission" date="2019-06" db="EMBL/GenBank/DDBJ databases">
        <title>Sequencing the genomes of 1000 actinobacteria strains.</title>
        <authorList>
            <person name="Klenk H.-P."/>
        </authorList>
    </citation>
    <scope>NUCLEOTIDE SEQUENCE [LARGE SCALE GENOMIC DNA]</scope>
    <source>
        <strain evidence="2 3">DSM 4813</strain>
    </source>
</reference>
<accession>A0A542ZPB4</accession>
<keyword evidence="3" id="KW-1185">Reference proteome</keyword>